<evidence type="ECO:0000256" key="1">
    <source>
        <dbReference type="SAM" id="MobiDB-lite"/>
    </source>
</evidence>
<dbReference type="EMBL" id="BMMW01000001">
    <property type="protein sequence ID" value="GGK38561.1"/>
    <property type="molecule type" value="Genomic_DNA"/>
</dbReference>
<accession>A0A917QBH9</accession>
<evidence type="ECO:0000259" key="2">
    <source>
        <dbReference type="Pfam" id="PF00135"/>
    </source>
</evidence>
<dbReference type="InterPro" id="IPR050309">
    <property type="entry name" value="Type-B_Carboxylest/Lipase"/>
</dbReference>
<dbReference type="Pfam" id="PF00135">
    <property type="entry name" value="COesterase"/>
    <property type="match status" value="1"/>
</dbReference>
<dbReference type="InterPro" id="IPR029058">
    <property type="entry name" value="AB_hydrolase_fold"/>
</dbReference>
<protein>
    <submittedName>
        <fullName evidence="3">Carboxylic ester hydrolase</fullName>
    </submittedName>
</protein>
<organism evidence="3 4">
    <name type="scientific">Nocardia camponoti</name>
    <dbReference type="NCBI Taxonomy" id="1616106"/>
    <lineage>
        <taxon>Bacteria</taxon>
        <taxon>Bacillati</taxon>
        <taxon>Actinomycetota</taxon>
        <taxon>Actinomycetes</taxon>
        <taxon>Mycobacteriales</taxon>
        <taxon>Nocardiaceae</taxon>
        <taxon>Nocardia</taxon>
    </lineage>
</organism>
<dbReference type="AlphaFoldDB" id="A0A917QBH9"/>
<keyword evidence="3" id="KW-0378">Hydrolase</keyword>
<feature type="region of interest" description="Disordered" evidence="1">
    <location>
        <begin position="59"/>
        <end position="99"/>
    </location>
</feature>
<reference evidence="3" key="1">
    <citation type="journal article" date="2014" name="Int. J. Syst. Evol. Microbiol.">
        <title>Complete genome sequence of Corynebacterium casei LMG S-19264T (=DSM 44701T), isolated from a smear-ripened cheese.</title>
        <authorList>
            <consortium name="US DOE Joint Genome Institute (JGI-PGF)"/>
            <person name="Walter F."/>
            <person name="Albersmeier A."/>
            <person name="Kalinowski J."/>
            <person name="Ruckert C."/>
        </authorList>
    </citation>
    <scope>NUCLEOTIDE SEQUENCE</scope>
    <source>
        <strain evidence="3">CGMCC 4.7278</strain>
    </source>
</reference>
<evidence type="ECO:0000313" key="4">
    <source>
        <dbReference type="Proteomes" id="UP000612956"/>
    </source>
</evidence>
<dbReference type="Proteomes" id="UP000612956">
    <property type="component" value="Unassembled WGS sequence"/>
</dbReference>
<name>A0A917QBH9_9NOCA</name>
<dbReference type="PANTHER" id="PTHR11559">
    <property type="entry name" value="CARBOXYLESTERASE"/>
    <property type="match status" value="1"/>
</dbReference>
<dbReference type="SUPFAM" id="SSF53474">
    <property type="entry name" value="alpha/beta-Hydrolases"/>
    <property type="match status" value="1"/>
</dbReference>
<dbReference type="Gene3D" id="3.40.50.1820">
    <property type="entry name" value="alpha/beta hydrolase"/>
    <property type="match status" value="1"/>
</dbReference>
<gene>
    <name evidence="3" type="ORF">GCM10011591_07870</name>
</gene>
<proteinExistence type="predicted"/>
<evidence type="ECO:0000313" key="3">
    <source>
        <dbReference type="EMBL" id="GGK38561.1"/>
    </source>
</evidence>
<comment type="caution">
    <text evidence="3">The sequence shown here is derived from an EMBL/GenBank/DDBJ whole genome shotgun (WGS) entry which is preliminary data.</text>
</comment>
<dbReference type="InterPro" id="IPR002018">
    <property type="entry name" value="CarbesteraseB"/>
</dbReference>
<feature type="domain" description="Carboxylesterase type B" evidence="2">
    <location>
        <begin position="10"/>
        <end position="349"/>
    </location>
</feature>
<reference evidence="3" key="2">
    <citation type="submission" date="2020-09" db="EMBL/GenBank/DDBJ databases">
        <authorList>
            <person name="Sun Q."/>
            <person name="Zhou Y."/>
        </authorList>
    </citation>
    <scope>NUCLEOTIDE SEQUENCE</scope>
    <source>
        <strain evidence="3">CGMCC 4.7278</strain>
    </source>
</reference>
<dbReference type="GO" id="GO:0016787">
    <property type="term" value="F:hydrolase activity"/>
    <property type="evidence" value="ECO:0007669"/>
    <property type="project" value="UniProtKB-KW"/>
</dbReference>
<sequence>MSVSDSAARPEIQLASGVVRGVRQRGIASFVGIPYAVAPRFGEPEGVLVVGGVGGVRGGSPGDRTAGDSGAGAGTIGPTTGLRGDSARGGGGERSGADRATEEVLTVDVFTPAGVDGLHARWPVLVWLLGDSAGAWPRSWFDGSSFARSGVVTVVVSSRGGFAGFGMIDGFPLNRGLLDQLAALRWVRDNIAAFGGDPDRVTVAGQGVGGGCVVALLATPAARGLFGAAIAQSAEISRMSVDQAAATTHALGAMLGVREPSGWLDVDDAAIAAHVPALTERALCSALPTSADALLDRVVDPFADLLGRPFAPVVDGTAFLSAEEGADTPLLIGCTANERVFERATDCAPESAMAALRAHGVGRTCITQFLGVGPVLGARRLTSQLHATAVFRRPAVQVVNARRAAGRGDATWMYDYRNRSPVDNAAAHGAEVPYVWNALSNVAARLGEHPPVELAARMHRDWVRFCTDFRCDWPTGTGAMIYNRTSTFDNTAYRLEWELAEFGATVRAAAARPKLAAKPREVRFGWAAVRAEREAAAGVLRQR</sequence>
<keyword evidence="4" id="KW-1185">Reference proteome</keyword>